<dbReference type="InterPro" id="IPR011042">
    <property type="entry name" value="6-blade_b-propeller_TolB-like"/>
</dbReference>
<reference evidence="2 3" key="1">
    <citation type="journal article" date="2016" name="Nat. Commun.">
        <title>Thousands of microbial genomes shed light on interconnected biogeochemical processes in an aquifer system.</title>
        <authorList>
            <person name="Anantharaman K."/>
            <person name="Brown C.T."/>
            <person name="Hug L.A."/>
            <person name="Sharon I."/>
            <person name="Castelle C.J."/>
            <person name="Probst A.J."/>
            <person name="Thomas B.C."/>
            <person name="Singh A."/>
            <person name="Wilkins M.J."/>
            <person name="Karaoz U."/>
            <person name="Brodie E.L."/>
            <person name="Williams K.H."/>
            <person name="Hubbard S.S."/>
            <person name="Banfield J.F."/>
        </authorList>
    </citation>
    <scope>NUCLEOTIDE SEQUENCE [LARGE SCALE GENOMIC DNA]</scope>
</reference>
<feature type="transmembrane region" description="Helical" evidence="1">
    <location>
        <begin position="242"/>
        <end position="261"/>
    </location>
</feature>
<dbReference type="Gene3D" id="2.120.10.30">
    <property type="entry name" value="TolB, C-terminal domain"/>
    <property type="match status" value="1"/>
</dbReference>
<gene>
    <name evidence="2" type="ORF">A3A77_02390</name>
</gene>
<evidence type="ECO:0000256" key="1">
    <source>
        <dbReference type="SAM" id="Phobius"/>
    </source>
</evidence>
<evidence type="ECO:0000313" key="3">
    <source>
        <dbReference type="Proteomes" id="UP000178659"/>
    </source>
</evidence>
<keyword evidence="1" id="KW-0812">Transmembrane</keyword>
<protein>
    <submittedName>
        <fullName evidence="2">Uncharacterized protein</fullName>
    </submittedName>
</protein>
<dbReference type="EMBL" id="MHCC01000001">
    <property type="protein sequence ID" value="OGY14300.1"/>
    <property type="molecule type" value="Genomic_DNA"/>
</dbReference>
<dbReference type="SUPFAM" id="SSF101898">
    <property type="entry name" value="NHL repeat"/>
    <property type="match status" value="1"/>
</dbReference>
<comment type="caution">
    <text evidence="2">The sequence shown here is derived from an EMBL/GenBank/DDBJ whole genome shotgun (WGS) entry which is preliminary data.</text>
</comment>
<name>A0A1G1VFY2_9BACT</name>
<sequence length="595" mass="64914">MSAPIAKIVGTSSGGSWCQVHSFLGSEKYKEHLTVVVSLQDEGEESCAQVGKKILSNLQEDYSQKVQTLSCFSALKESLESVCNKFCKDHIELAVSVLWGKYVYFGVIGEAKVAIKRNGGIALLLSGQPEQVTVVSGLGQENDIYILGTQKFFQRIPTPRLLDYLNKNEELQDFVDQVVSEISIASTPLVASALFKFVPPVKEEVSEKEESFVKRALVGFAHKLPEEEAVVVKNEAKSRRTAVSIGAVLLLLLGASIVFGVKQKKAQDYKLSYEAQLTQAMSVYTDSLSQKDINPPRARELFLEAKNIADNLITQGIKDMRLDQLKVNLDTGSGDVLGRVDAKSSVFRDLSLVRSGIVATKIALDGESMGILDTSMQRIISVSTSTKDTEVLAGSEKIGIADNIAVSGTDYYVFGTKGVVKASKKGGAEIVVKPDSDLGQIAGLGVYRTNLYLLDKSNGIWKYQLGGEGVKQKWLKDEVDVDLGQGVGMAIDGSLWVLLENGDVLKFTRGNKDVFRIAGLDQRLNKPIAIYTDENLDNLYILDNGNGRIVEISKSGEFKKEYKGEGIGEANSLVVSRDARSIFLLTDSKVLEIKL</sequence>
<proteinExistence type="predicted"/>
<organism evidence="2 3">
    <name type="scientific">Candidatus Blackburnbacteria bacterium RIFCSPLOWO2_01_FULL_40_20</name>
    <dbReference type="NCBI Taxonomy" id="1797519"/>
    <lineage>
        <taxon>Bacteria</taxon>
        <taxon>Candidatus Blackburniibacteriota</taxon>
    </lineage>
</organism>
<keyword evidence="1" id="KW-0472">Membrane</keyword>
<dbReference type="Proteomes" id="UP000178659">
    <property type="component" value="Unassembled WGS sequence"/>
</dbReference>
<dbReference type="AlphaFoldDB" id="A0A1G1VFY2"/>
<evidence type="ECO:0000313" key="2">
    <source>
        <dbReference type="EMBL" id="OGY14300.1"/>
    </source>
</evidence>
<keyword evidence="1" id="KW-1133">Transmembrane helix</keyword>
<accession>A0A1G1VFY2</accession>